<dbReference type="Gene3D" id="3.30.710.10">
    <property type="entry name" value="Potassium Channel Kv1.1, Chain A"/>
    <property type="match status" value="1"/>
</dbReference>
<dbReference type="InterPro" id="IPR011333">
    <property type="entry name" value="SKP1/BTB/POZ_sf"/>
</dbReference>
<gene>
    <name evidence="2" type="ORF">EG328_003208</name>
</gene>
<evidence type="ECO:0000313" key="3">
    <source>
        <dbReference type="Proteomes" id="UP000447873"/>
    </source>
</evidence>
<name>A0A8H3YVP2_VENIN</name>
<organism evidence="2 3">
    <name type="scientific">Venturia inaequalis</name>
    <name type="common">Apple scab fungus</name>
    <dbReference type="NCBI Taxonomy" id="5025"/>
    <lineage>
        <taxon>Eukaryota</taxon>
        <taxon>Fungi</taxon>
        <taxon>Dikarya</taxon>
        <taxon>Ascomycota</taxon>
        <taxon>Pezizomycotina</taxon>
        <taxon>Dothideomycetes</taxon>
        <taxon>Pleosporomycetidae</taxon>
        <taxon>Venturiales</taxon>
        <taxon>Venturiaceae</taxon>
        <taxon>Venturia</taxon>
    </lineage>
</organism>
<proteinExistence type="predicted"/>
<evidence type="ECO:0000313" key="2">
    <source>
        <dbReference type="EMBL" id="KAE9975369.1"/>
    </source>
</evidence>
<dbReference type="Proteomes" id="UP000447873">
    <property type="component" value="Unassembled WGS sequence"/>
</dbReference>
<protein>
    <recommendedName>
        <fullName evidence="4">BTB domain-containing protein</fullName>
    </recommendedName>
</protein>
<comment type="caution">
    <text evidence="2">The sequence shown here is derived from an EMBL/GenBank/DDBJ whole genome shotgun (WGS) entry which is preliminary data.</text>
</comment>
<evidence type="ECO:0008006" key="4">
    <source>
        <dbReference type="Google" id="ProtNLM"/>
    </source>
</evidence>
<sequence>MATIHLRDGGDLTLIVGEGEDKTQYVVCRRTICGVCKSWNAMFTKFSEAFAPEVELPDDNPQAILILLQIAHLRFDQLPGGAMSLQELNRLAIVCDKAEKMLEIRQASIDSLLAVCYAYIDQVEREDTCKEEDSGMKEQCYLLTLGSLVHGFRALDIWRPRRTGACVHQSIASFYNAVKDVKISTLPKAEAVTRKRTFYSNHDECNLMSKMVADLKKVYQAVPTPVDDFQLERISQQAKKGMDTELAQPTKILRANGDLTLVVGKQRQRILVSRDVVVGICKPWEAMFTRFIEASQAEVELPDDDPTAVSIVCTIAHLKFHDLPLTLTIDELSDLATLCDKYDTTAVVGPFVHDWVTPWFYDPVNKSEKKYLDKGNEKFVWIAWVFGYVSEFCTLTDALRPRIWVNEKGQCVCNGGRVVLDDIQMPPGIVKNLSEIRENCIRDLLEICYFYMNKVIDGKMVCKASSTAKQEECFAITYGSYVWGFHSLGLSRPEKTCADIRMSIHELWTKLNGLKTHTLPEKNMSRDDIHDQCNFGVKMKEKLAKVIKNMPPAYHQSHQDRVEENWKKADRAQGLN</sequence>
<feature type="compositionally biased region" description="Basic and acidic residues" evidence="1">
    <location>
        <begin position="557"/>
        <end position="576"/>
    </location>
</feature>
<dbReference type="EMBL" id="WNWS01000196">
    <property type="protein sequence ID" value="KAE9975369.1"/>
    <property type="molecule type" value="Genomic_DNA"/>
</dbReference>
<reference evidence="2 3" key="1">
    <citation type="submission" date="2018-12" db="EMBL/GenBank/DDBJ databases">
        <title>Venturia inaequalis Genome Resource.</title>
        <authorList>
            <person name="Lichtner F.J."/>
        </authorList>
    </citation>
    <scope>NUCLEOTIDE SEQUENCE [LARGE SCALE GENOMIC DNA]</scope>
    <source>
        <strain evidence="2 3">120213</strain>
    </source>
</reference>
<dbReference type="AlphaFoldDB" id="A0A8H3YVP2"/>
<feature type="region of interest" description="Disordered" evidence="1">
    <location>
        <begin position="554"/>
        <end position="576"/>
    </location>
</feature>
<evidence type="ECO:0000256" key="1">
    <source>
        <dbReference type="SAM" id="MobiDB-lite"/>
    </source>
</evidence>
<accession>A0A8H3YVP2</accession>